<proteinExistence type="predicted"/>
<dbReference type="Proteomes" id="UP000659223">
    <property type="component" value="Unassembled WGS sequence"/>
</dbReference>
<comment type="caution">
    <text evidence="2">The sequence shown here is derived from an EMBL/GenBank/DDBJ whole genome shotgun (WGS) entry which is preliminary data.</text>
</comment>
<feature type="compositionally biased region" description="Low complexity" evidence="1">
    <location>
        <begin position="16"/>
        <end position="28"/>
    </location>
</feature>
<keyword evidence="3" id="KW-1185">Reference proteome</keyword>
<evidence type="ECO:0000313" key="3">
    <source>
        <dbReference type="Proteomes" id="UP000659223"/>
    </source>
</evidence>
<dbReference type="EMBL" id="BMUT01000007">
    <property type="protein sequence ID" value="GGX86680.1"/>
    <property type="molecule type" value="Genomic_DNA"/>
</dbReference>
<accession>A0ABQ2YKF5</accession>
<evidence type="ECO:0000313" key="2">
    <source>
        <dbReference type="EMBL" id="GGX86680.1"/>
    </source>
</evidence>
<reference evidence="3" key="1">
    <citation type="journal article" date="2019" name="Int. J. Syst. Evol. Microbiol.">
        <title>The Global Catalogue of Microorganisms (GCM) 10K type strain sequencing project: providing services to taxonomists for standard genome sequencing and annotation.</title>
        <authorList>
            <consortium name="The Broad Institute Genomics Platform"/>
            <consortium name="The Broad Institute Genome Sequencing Center for Infectious Disease"/>
            <person name="Wu L."/>
            <person name="Ma J."/>
        </authorList>
    </citation>
    <scope>NUCLEOTIDE SEQUENCE [LARGE SCALE GENOMIC DNA]</scope>
    <source>
        <strain evidence="3">JCM 4586</strain>
    </source>
</reference>
<sequence length="60" mass="6294">MHEGASGGRRARAGHPARSPAYAHGRNAAGREERRAAQEKSGPQINFPPGAVPLPDRNGP</sequence>
<gene>
    <name evidence="2" type="ORF">GCM10010324_35230</name>
</gene>
<organism evidence="2 3">
    <name type="scientific">Streptomyces hiroshimensis</name>
    <dbReference type="NCBI Taxonomy" id="66424"/>
    <lineage>
        <taxon>Bacteria</taxon>
        <taxon>Bacillati</taxon>
        <taxon>Actinomycetota</taxon>
        <taxon>Actinomycetes</taxon>
        <taxon>Kitasatosporales</taxon>
        <taxon>Streptomycetaceae</taxon>
        <taxon>Streptomyces</taxon>
    </lineage>
</organism>
<evidence type="ECO:0000256" key="1">
    <source>
        <dbReference type="SAM" id="MobiDB-lite"/>
    </source>
</evidence>
<protein>
    <submittedName>
        <fullName evidence="2">Uncharacterized protein</fullName>
    </submittedName>
</protein>
<feature type="region of interest" description="Disordered" evidence="1">
    <location>
        <begin position="1"/>
        <end position="60"/>
    </location>
</feature>
<name>A0ABQ2YKF5_9ACTN</name>
<feature type="compositionally biased region" description="Basic and acidic residues" evidence="1">
    <location>
        <begin position="29"/>
        <end position="38"/>
    </location>
</feature>